<protein>
    <recommendedName>
        <fullName evidence="3">Integrase catalytic domain-containing protein</fullName>
    </recommendedName>
</protein>
<organism evidence="1 2">
    <name type="scientific">Geothermobacter ehrlichii</name>
    <dbReference type="NCBI Taxonomy" id="213224"/>
    <lineage>
        <taxon>Bacteria</taxon>
        <taxon>Pseudomonadati</taxon>
        <taxon>Thermodesulfobacteriota</taxon>
        <taxon>Desulfuromonadia</taxon>
        <taxon>Desulfuromonadales</taxon>
        <taxon>Geothermobacteraceae</taxon>
        <taxon>Geothermobacter</taxon>
    </lineage>
</organism>
<name>A0A5D3WEB6_9BACT</name>
<dbReference type="GO" id="GO:0005829">
    <property type="term" value="C:cytosol"/>
    <property type="evidence" value="ECO:0007669"/>
    <property type="project" value="TreeGrafter"/>
</dbReference>
<evidence type="ECO:0000313" key="1">
    <source>
        <dbReference type="EMBL" id="TYO95239.1"/>
    </source>
</evidence>
<sequence length="56" mass="6431">MAAGANENANGLLRQYVPKGCNFRKFTESQVFSAVHQLNHRPRKCLDYRIAHEVLM</sequence>
<dbReference type="GO" id="GO:0032196">
    <property type="term" value="P:transposition"/>
    <property type="evidence" value="ECO:0007669"/>
    <property type="project" value="TreeGrafter"/>
</dbReference>
<reference evidence="1 2" key="1">
    <citation type="submission" date="2019-07" db="EMBL/GenBank/DDBJ databases">
        <title>Genomic Encyclopedia of Type Strains, Phase IV (KMG-IV): sequencing the most valuable type-strain genomes for metagenomic binning, comparative biology and taxonomic classification.</title>
        <authorList>
            <person name="Goeker M."/>
        </authorList>
    </citation>
    <scope>NUCLEOTIDE SEQUENCE [LARGE SCALE GENOMIC DNA]</scope>
    <source>
        <strain evidence="1 2">SS015</strain>
    </source>
</reference>
<keyword evidence="2" id="KW-1185">Reference proteome</keyword>
<proteinExistence type="predicted"/>
<evidence type="ECO:0000313" key="2">
    <source>
        <dbReference type="Proteomes" id="UP000324159"/>
    </source>
</evidence>
<dbReference type="InterPro" id="IPR051917">
    <property type="entry name" value="Transposase-Integrase"/>
</dbReference>
<dbReference type="AlphaFoldDB" id="A0A5D3WEB6"/>
<dbReference type="PANTHER" id="PTHR10948">
    <property type="entry name" value="TRANSPOSASE"/>
    <property type="match status" value="1"/>
</dbReference>
<dbReference type="EMBL" id="VNIB01000020">
    <property type="protein sequence ID" value="TYO95239.1"/>
    <property type="molecule type" value="Genomic_DNA"/>
</dbReference>
<accession>A0A5D3WEB6</accession>
<comment type="caution">
    <text evidence="1">The sequence shown here is derived from an EMBL/GenBank/DDBJ whole genome shotgun (WGS) entry which is preliminary data.</text>
</comment>
<dbReference type="GO" id="GO:0004803">
    <property type="term" value="F:transposase activity"/>
    <property type="evidence" value="ECO:0007669"/>
    <property type="project" value="TreeGrafter"/>
</dbReference>
<dbReference type="SUPFAM" id="SSF53098">
    <property type="entry name" value="Ribonuclease H-like"/>
    <property type="match status" value="1"/>
</dbReference>
<evidence type="ECO:0008006" key="3">
    <source>
        <dbReference type="Google" id="ProtNLM"/>
    </source>
</evidence>
<dbReference type="PANTHER" id="PTHR10948:SF23">
    <property type="entry name" value="TRANSPOSASE INSI FOR INSERTION SEQUENCE ELEMENT IS30A-RELATED"/>
    <property type="match status" value="1"/>
</dbReference>
<dbReference type="InterPro" id="IPR012337">
    <property type="entry name" value="RNaseH-like_sf"/>
</dbReference>
<dbReference type="Proteomes" id="UP000324159">
    <property type="component" value="Unassembled WGS sequence"/>
</dbReference>
<gene>
    <name evidence="1" type="ORF">EDC39_1203</name>
</gene>